<accession>A0A2I0W9A5</accession>
<feature type="domain" description="SOSEKI DIX-like" evidence="1">
    <location>
        <begin position="232"/>
        <end position="265"/>
    </location>
</feature>
<evidence type="ECO:0000313" key="2">
    <source>
        <dbReference type="EMBL" id="PKU72234.1"/>
    </source>
</evidence>
<dbReference type="Proteomes" id="UP000233837">
    <property type="component" value="Unassembled WGS sequence"/>
</dbReference>
<dbReference type="EMBL" id="KZ502842">
    <property type="protein sequence ID" value="PKU72234.1"/>
    <property type="molecule type" value="Genomic_DNA"/>
</dbReference>
<dbReference type="Pfam" id="PF06136">
    <property type="entry name" value="SOK"/>
    <property type="match status" value="1"/>
</dbReference>
<proteinExistence type="predicted"/>
<evidence type="ECO:0000313" key="3">
    <source>
        <dbReference type="Proteomes" id="UP000233837"/>
    </source>
</evidence>
<sequence length="295" mass="32573">MTVEGQRPPSAGAGEFRSSLVHAIKILSCKNQTLSPPAFGDVDKVYDREVVLRFKSVKPIFINEGGYQSPKKIVECAGKRKQVIQIKQDEKIDKIYSSPVLREVLWLEGRVDSDPGSSFEGIKEGFLKDFSLDVGVSKNLGDQLREAEFPKVSPEGEIIGEAVPDDDSVIEGKSVLEECSISVPDGVNINGNALDGSLEYKISLLHNESVKSKKKGAKQLKGLCPIKLVPRSRKKFKAGYIWQELTEDYLIIPTSYCEYVLKGSLLSPIKIFEKLKEEAKSLATPATLRMPGETL</sequence>
<protein>
    <recommendedName>
        <fullName evidence="1">SOSEKI DIX-like domain-containing protein</fullName>
    </recommendedName>
</protein>
<gene>
    <name evidence="2" type="ORF">MA16_Dca006234</name>
</gene>
<reference evidence="2 3" key="1">
    <citation type="journal article" date="2016" name="Sci. Rep.">
        <title>The Dendrobium catenatum Lindl. genome sequence provides insights into polysaccharide synthase, floral development and adaptive evolution.</title>
        <authorList>
            <person name="Zhang G.Q."/>
            <person name="Xu Q."/>
            <person name="Bian C."/>
            <person name="Tsai W.C."/>
            <person name="Yeh C.M."/>
            <person name="Liu K.W."/>
            <person name="Yoshida K."/>
            <person name="Zhang L.S."/>
            <person name="Chang S.B."/>
            <person name="Chen F."/>
            <person name="Shi Y."/>
            <person name="Su Y.Y."/>
            <person name="Zhang Y.Q."/>
            <person name="Chen L.J."/>
            <person name="Yin Y."/>
            <person name="Lin M."/>
            <person name="Huang H."/>
            <person name="Deng H."/>
            <person name="Wang Z.W."/>
            <person name="Zhu S.L."/>
            <person name="Zhao X."/>
            <person name="Deng C."/>
            <person name="Niu S.C."/>
            <person name="Huang J."/>
            <person name="Wang M."/>
            <person name="Liu G.H."/>
            <person name="Yang H.J."/>
            <person name="Xiao X.J."/>
            <person name="Hsiao Y.Y."/>
            <person name="Wu W.L."/>
            <person name="Chen Y.Y."/>
            <person name="Mitsuda N."/>
            <person name="Ohme-Takagi M."/>
            <person name="Luo Y.B."/>
            <person name="Van de Peer Y."/>
            <person name="Liu Z.J."/>
        </authorList>
    </citation>
    <scope>NUCLEOTIDE SEQUENCE [LARGE SCALE GENOMIC DNA]</scope>
    <source>
        <tissue evidence="2">The whole plant</tissue>
    </source>
</reference>
<organism evidence="2 3">
    <name type="scientific">Dendrobium catenatum</name>
    <dbReference type="NCBI Taxonomy" id="906689"/>
    <lineage>
        <taxon>Eukaryota</taxon>
        <taxon>Viridiplantae</taxon>
        <taxon>Streptophyta</taxon>
        <taxon>Embryophyta</taxon>
        <taxon>Tracheophyta</taxon>
        <taxon>Spermatophyta</taxon>
        <taxon>Magnoliopsida</taxon>
        <taxon>Liliopsida</taxon>
        <taxon>Asparagales</taxon>
        <taxon>Orchidaceae</taxon>
        <taxon>Epidendroideae</taxon>
        <taxon>Malaxideae</taxon>
        <taxon>Dendrobiinae</taxon>
        <taxon>Dendrobium</taxon>
    </lineage>
</organism>
<name>A0A2I0W9A5_9ASPA</name>
<reference evidence="2 3" key="2">
    <citation type="journal article" date="2017" name="Nature">
        <title>The Apostasia genome and the evolution of orchids.</title>
        <authorList>
            <person name="Zhang G.Q."/>
            <person name="Liu K.W."/>
            <person name="Li Z."/>
            <person name="Lohaus R."/>
            <person name="Hsiao Y.Y."/>
            <person name="Niu S.C."/>
            <person name="Wang J.Y."/>
            <person name="Lin Y.C."/>
            <person name="Xu Q."/>
            <person name="Chen L.J."/>
            <person name="Yoshida K."/>
            <person name="Fujiwara S."/>
            <person name="Wang Z.W."/>
            <person name="Zhang Y.Q."/>
            <person name="Mitsuda N."/>
            <person name="Wang M."/>
            <person name="Liu G.H."/>
            <person name="Pecoraro L."/>
            <person name="Huang H.X."/>
            <person name="Xiao X.J."/>
            <person name="Lin M."/>
            <person name="Wu X.Y."/>
            <person name="Wu W.L."/>
            <person name="Chen Y.Y."/>
            <person name="Chang S.B."/>
            <person name="Sakamoto S."/>
            <person name="Ohme-Takagi M."/>
            <person name="Yagi M."/>
            <person name="Zeng S.J."/>
            <person name="Shen C.Y."/>
            <person name="Yeh C.M."/>
            <person name="Luo Y.B."/>
            <person name="Tsai W.C."/>
            <person name="Van de Peer Y."/>
            <person name="Liu Z.J."/>
        </authorList>
    </citation>
    <scope>NUCLEOTIDE SEQUENCE [LARGE SCALE GENOMIC DNA]</scope>
    <source>
        <tissue evidence="2">The whole plant</tissue>
    </source>
</reference>
<keyword evidence="3" id="KW-1185">Reference proteome</keyword>
<dbReference type="InterPro" id="IPR048351">
    <property type="entry name" value="SOK_DIX"/>
</dbReference>
<dbReference type="AlphaFoldDB" id="A0A2I0W9A5"/>
<evidence type="ECO:0000259" key="1">
    <source>
        <dbReference type="Pfam" id="PF06136"/>
    </source>
</evidence>